<dbReference type="InterPro" id="IPR052168">
    <property type="entry name" value="Cytochrome_b561_oxidase"/>
</dbReference>
<feature type="transmembrane region" description="Helical" evidence="13">
    <location>
        <begin position="45"/>
        <end position="64"/>
    </location>
</feature>
<evidence type="ECO:0000259" key="14">
    <source>
        <dbReference type="Pfam" id="PF01292"/>
    </source>
</evidence>
<feature type="domain" description="Cytochrome b561 bacterial/Ni-hydrogenase" evidence="14">
    <location>
        <begin position="5"/>
        <end position="174"/>
    </location>
</feature>
<evidence type="ECO:0000256" key="5">
    <source>
        <dbReference type="ARBA" id="ARBA00022617"/>
    </source>
</evidence>
<comment type="cofactor">
    <cofactor evidence="1">
        <name>heme b</name>
        <dbReference type="ChEBI" id="CHEBI:60344"/>
    </cofactor>
</comment>
<dbReference type="AlphaFoldDB" id="A0A1I5EXC3"/>
<evidence type="ECO:0000256" key="6">
    <source>
        <dbReference type="ARBA" id="ARBA00022692"/>
    </source>
</evidence>
<keyword evidence="5" id="KW-0349">Heme</keyword>
<dbReference type="GO" id="GO:0005886">
    <property type="term" value="C:plasma membrane"/>
    <property type="evidence" value="ECO:0007669"/>
    <property type="project" value="UniProtKB-SubCell"/>
</dbReference>
<evidence type="ECO:0000256" key="13">
    <source>
        <dbReference type="SAM" id="Phobius"/>
    </source>
</evidence>
<evidence type="ECO:0000256" key="3">
    <source>
        <dbReference type="ARBA" id="ARBA00022448"/>
    </source>
</evidence>
<dbReference type="NCBIfam" id="NF008566">
    <property type="entry name" value="PRK11513.1"/>
    <property type="match status" value="1"/>
</dbReference>
<dbReference type="EMBL" id="FOVG01000003">
    <property type="protein sequence ID" value="SFO16063.1"/>
    <property type="molecule type" value="Genomic_DNA"/>
</dbReference>
<keyword evidence="6 13" id="KW-0812">Transmembrane</keyword>
<dbReference type="PANTHER" id="PTHR30529">
    <property type="entry name" value="CYTOCHROME B561"/>
    <property type="match status" value="1"/>
</dbReference>
<organism evidence="15 16">
    <name type="scientific">Candidatus Pantoea varia</name>
    <dbReference type="NCBI Taxonomy" id="1881036"/>
    <lineage>
        <taxon>Bacteria</taxon>
        <taxon>Pseudomonadati</taxon>
        <taxon>Pseudomonadota</taxon>
        <taxon>Gammaproteobacteria</taxon>
        <taxon>Enterobacterales</taxon>
        <taxon>Erwiniaceae</taxon>
        <taxon>Pantoea</taxon>
    </lineage>
</organism>
<keyword evidence="9 13" id="KW-1133">Transmembrane helix</keyword>
<keyword evidence="4" id="KW-1003">Cell membrane</keyword>
<evidence type="ECO:0000256" key="7">
    <source>
        <dbReference type="ARBA" id="ARBA00022723"/>
    </source>
</evidence>
<dbReference type="GO" id="GO:0020037">
    <property type="term" value="F:heme binding"/>
    <property type="evidence" value="ECO:0007669"/>
    <property type="project" value="TreeGrafter"/>
</dbReference>
<feature type="transmembrane region" description="Helical" evidence="13">
    <location>
        <begin position="12"/>
        <end position="33"/>
    </location>
</feature>
<evidence type="ECO:0000256" key="12">
    <source>
        <dbReference type="ARBA" id="ARBA00037975"/>
    </source>
</evidence>
<keyword evidence="7" id="KW-0479">Metal-binding</keyword>
<comment type="subcellular location">
    <subcellularLocation>
        <location evidence="2">Cell membrane</location>
        <topology evidence="2">Multi-pass membrane protein</topology>
    </subcellularLocation>
</comment>
<dbReference type="GO" id="GO:0009055">
    <property type="term" value="F:electron transfer activity"/>
    <property type="evidence" value="ECO:0007669"/>
    <property type="project" value="InterPro"/>
</dbReference>
<evidence type="ECO:0000256" key="1">
    <source>
        <dbReference type="ARBA" id="ARBA00001970"/>
    </source>
</evidence>
<evidence type="ECO:0000256" key="4">
    <source>
        <dbReference type="ARBA" id="ARBA00022475"/>
    </source>
</evidence>
<name>A0A1I5EXC3_9GAMM</name>
<evidence type="ECO:0000256" key="2">
    <source>
        <dbReference type="ARBA" id="ARBA00004651"/>
    </source>
</evidence>
<keyword evidence="16" id="KW-1185">Reference proteome</keyword>
<accession>A0A1I5EXC3</accession>
<evidence type="ECO:0000256" key="8">
    <source>
        <dbReference type="ARBA" id="ARBA00022982"/>
    </source>
</evidence>
<dbReference type="SUPFAM" id="SSF81342">
    <property type="entry name" value="Transmembrane di-heme cytochromes"/>
    <property type="match status" value="1"/>
</dbReference>
<keyword evidence="10" id="KW-0408">Iron</keyword>
<dbReference type="Pfam" id="PF01292">
    <property type="entry name" value="Ni_hydr_CYTB"/>
    <property type="match status" value="1"/>
</dbReference>
<sequence length="174" mass="20015">MLKKYKGSQILFHWLTVLLIIVAYATIELRWMAEKGTWQRNVVMITHFSAGFCVLMLMLARLFLRTRTKTPPITPPVARWQTGISHLVHTLLYALFVILPILGLGSRYLRGKEWALFGINMPVATIPDPATASMLIDWHETLAPLGYWLIGLHAVAALFHHYFMKDDTLRRMMP</sequence>
<dbReference type="PANTHER" id="PTHR30529:SF4">
    <property type="entry name" value="SUPEROXIDE OXIDASE CYBB"/>
    <property type="match status" value="1"/>
</dbReference>
<dbReference type="OrthoDB" id="8589936at2"/>
<keyword evidence="3" id="KW-0813">Transport</keyword>
<protein>
    <submittedName>
        <fullName evidence="15">Cytochrome b561</fullName>
    </submittedName>
</protein>
<evidence type="ECO:0000256" key="10">
    <source>
        <dbReference type="ARBA" id="ARBA00023004"/>
    </source>
</evidence>
<evidence type="ECO:0000256" key="9">
    <source>
        <dbReference type="ARBA" id="ARBA00022989"/>
    </source>
</evidence>
<dbReference type="InterPro" id="IPR011577">
    <property type="entry name" value="Cyt_b561_bac/Ni-Hgenase"/>
</dbReference>
<reference evidence="16" key="1">
    <citation type="submission" date="2016-10" db="EMBL/GenBank/DDBJ databases">
        <authorList>
            <person name="Varghese N."/>
            <person name="Submissions S."/>
        </authorList>
    </citation>
    <scope>NUCLEOTIDE SEQUENCE [LARGE SCALE GENOMIC DNA]</scope>
    <source>
        <strain evidence="16">OV426</strain>
    </source>
</reference>
<proteinExistence type="inferred from homology"/>
<evidence type="ECO:0000313" key="15">
    <source>
        <dbReference type="EMBL" id="SFO16063.1"/>
    </source>
</evidence>
<feature type="transmembrane region" description="Helical" evidence="13">
    <location>
        <begin position="84"/>
        <end position="104"/>
    </location>
</feature>
<evidence type="ECO:0000313" key="16">
    <source>
        <dbReference type="Proteomes" id="UP000198968"/>
    </source>
</evidence>
<evidence type="ECO:0000256" key="11">
    <source>
        <dbReference type="ARBA" id="ARBA00023136"/>
    </source>
</evidence>
<dbReference type="RefSeq" id="WP_090965240.1">
    <property type="nucleotide sequence ID" value="NZ_FOVG01000003.1"/>
</dbReference>
<dbReference type="GO" id="GO:0022904">
    <property type="term" value="P:respiratory electron transport chain"/>
    <property type="evidence" value="ECO:0007669"/>
    <property type="project" value="InterPro"/>
</dbReference>
<feature type="transmembrane region" description="Helical" evidence="13">
    <location>
        <begin position="145"/>
        <end position="163"/>
    </location>
</feature>
<gene>
    <name evidence="15" type="ORF">SAMN05428971_3154</name>
</gene>
<dbReference type="GO" id="GO:0046872">
    <property type="term" value="F:metal ion binding"/>
    <property type="evidence" value="ECO:0007669"/>
    <property type="project" value="UniProtKB-KW"/>
</dbReference>
<comment type="similarity">
    <text evidence="12">Belongs to the cytochrome b561 family.</text>
</comment>
<dbReference type="Proteomes" id="UP000198968">
    <property type="component" value="Unassembled WGS sequence"/>
</dbReference>
<dbReference type="InterPro" id="IPR016174">
    <property type="entry name" value="Di-haem_cyt_TM"/>
</dbReference>
<keyword evidence="11 13" id="KW-0472">Membrane</keyword>
<keyword evidence="8" id="KW-0249">Electron transport</keyword>